<dbReference type="InterPro" id="IPR001387">
    <property type="entry name" value="Cro/C1-type_HTH"/>
</dbReference>
<keyword evidence="4" id="KW-1185">Reference proteome</keyword>
<dbReference type="Proteomes" id="UP000309033">
    <property type="component" value="Unassembled WGS sequence"/>
</dbReference>
<dbReference type="InterPro" id="IPR010982">
    <property type="entry name" value="Lambda_DNA-bd_dom_sf"/>
</dbReference>
<dbReference type="Pfam" id="PF13560">
    <property type="entry name" value="HTH_31"/>
    <property type="match status" value="1"/>
</dbReference>
<feature type="domain" description="HTH cro/C1-type" evidence="2">
    <location>
        <begin position="34"/>
        <end position="89"/>
    </location>
</feature>
<sequence length="301" mass="33501">MAAVLAGSGWPADGDRGHSGSGPTVLRITLGAQLRRLREARGISRAAAGHLIRGSESKISRLELGRSPFKERDVADLLTFYGVTDAEERAALLDLVKQANNPGWWHKYSDVLPHWLNAYLGLEEGASVIRGYEEHAVPPLLQTAEYAKAYLTLANPGAPPLEIDRRVDLQRERQRILSEAEGPRVWTVIDESALRRPTVGSETMRGQLRRLMEMGQRPNVTLQVLPYGADAHALVGHSFTILRFGEPDLPDLVYLEQLNSALYIDKREDVDLYTSVMETLCAQALPPWTTAELLRELHDLL</sequence>
<dbReference type="OrthoDB" id="5177725at2"/>
<proteinExistence type="predicted"/>
<dbReference type="GO" id="GO:0003677">
    <property type="term" value="F:DNA binding"/>
    <property type="evidence" value="ECO:0007669"/>
    <property type="project" value="InterPro"/>
</dbReference>
<evidence type="ECO:0000313" key="3">
    <source>
        <dbReference type="EMBL" id="TLP66414.1"/>
    </source>
</evidence>
<dbReference type="AlphaFoldDB" id="A0A5R8ZM86"/>
<comment type="caution">
    <text evidence="3">The sequence shown here is derived from an EMBL/GenBank/DDBJ whole genome shotgun (WGS) entry which is preliminary data.</text>
</comment>
<dbReference type="InterPro" id="IPR043917">
    <property type="entry name" value="DUF5753"/>
</dbReference>
<dbReference type="Pfam" id="PF19054">
    <property type="entry name" value="DUF5753"/>
    <property type="match status" value="1"/>
</dbReference>
<accession>A0A5R8ZM86</accession>
<evidence type="ECO:0000259" key="2">
    <source>
        <dbReference type="PROSITE" id="PS50943"/>
    </source>
</evidence>
<feature type="region of interest" description="Disordered" evidence="1">
    <location>
        <begin position="1"/>
        <end position="21"/>
    </location>
</feature>
<evidence type="ECO:0000256" key="1">
    <source>
        <dbReference type="SAM" id="MobiDB-lite"/>
    </source>
</evidence>
<dbReference type="EMBL" id="VANP01000001">
    <property type="protein sequence ID" value="TLP66414.1"/>
    <property type="molecule type" value="Genomic_DNA"/>
</dbReference>
<dbReference type="SUPFAM" id="SSF47413">
    <property type="entry name" value="lambda repressor-like DNA-binding domains"/>
    <property type="match status" value="1"/>
</dbReference>
<dbReference type="Gene3D" id="1.10.260.40">
    <property type="entry name" value="lambda repressor-like DNA-binding domains"/>
    <property type="match status" value="1"/>
</dbReference>
<organism evidence="3 4">
    <name type="scientific">Microbispora triticiradicis</name>
    <dbReference type="NCBI Taxonomy" id="2200763"/>
    <lineage>
        <taxon>Bacteria</taxon>
        <taxon>Bacillati</taxon>
        <taxon>Actinomycetota</taxon>
        <taxon>Actinomycetes</taxon>
        <taxon>Streptosporangiales</taxon>
        <taxon>Streptosporangiaceae</taxon>
        <taxon>Microbispora</taxon>
    </lineage>
</organism>
<protein>
    <submittedName>
        <fullName evidence="3">Helix-turn-helix domain-containing protein</fullName>
    </submittedName>
</protein>
<reference evidence="3" key="1">
    <citation type="submission" date="2019-05" db="EMBL/GenBank/DDBJ databases">
        <title>Isolation, diversity and antifungal activity of Actinobacteria from wheat.</title>
        <authorList>
            <person name="Yu B."/>
        </authorList>
    </citation>
    <scope>NUCLEOTIDE SEQUENCE [LARGE SCALE GENOMIC DNA]</scope>
    <source>
        <strain evidence="3">NEAU-HEGS1-5</strain>
    </source>
</reference>
<evidence type="ECO:0000313" key="4">
    <source>
        <dbReference type="Proteomes" id="UP000309033"/>
    </source>
</evidence>
<dbReference type="CDD" id="cd00093">
    <property type="entry name" value="HTH_XRE"/>
    <property type="match status" value="1"/>
</dbReference>
<dbReference type="PROSITE" id="PS50943">
    <property type="entry name" value="HTH_CROC1"/>
    <property type="match status" value="1"/>
</dbReference>
<name>A0A5R8ZM86_9ACTN</name>
<dbReference type="SMART" id="SM00530">
    <property type="entry name" value="HTH_XRE"/>
    <property type="match status" value="1"/>
</dbReference>
<gene>
    <name evidence="3" type="ORF">FED44_02755</name>
</gene>